<protein>
    <submittedName>
        <fullName evidence="1">Uncharacterized protein</fullName>
    </submittedName>
</protein>
<organism evidence="1 2">
    <name type="scientific">Aliidongia dinghuensis</name>
    <dbReference type="NCBI Taxonomy" id="1867774"/>
    <lineage>
        <taxon>Bacteria</taxon>
        <taxon>Pseudomonadati</taxon>
        <taxon>Pseudomonadota</taxon>
        <taxon>Alphaproteobacteria</taxon>
        <taxon>Rhodospirillales</taxon>
        <taxon>Dongiaceae</taxon>
        <taxon>Aliidongia</taxon>
    </lineage>
</organism>
<dbReference type="EMBL" id="BMJQ01000002">
    <property type="protein sequence ID" value="GGF06367.1"/>
    <property type="molecule type" value="Genomic_DNA"/>
</dbReference>
<dbReference type="AlphaFoldDB" id="A0A8J3E229"/>
<sequence length="77" mass="7934">MPGQSETGVAEPPLAGRSAAFDEGGVAWGGMREIPFPAKISMQRSFDPARAGIEIGRIGSVRASCGVAGRDVPHKAI</sequence>
<dbReference type="Proteomes" id="UP000646365">
    <property type="component" value="Unassembled WGS sequence"/>
</dbReference>
<evidence type="ECO:0000313" key="1">
    <source>
        <dbReference type="EMBL" id="GGF06367.1"/>
    </source>
</evidence>
<evidence type="ECO:0000313" key="2">
    <source>
        <dbReference type="Proteomes" id="UP000646365"/>
    </source>
</evidence>
<comment type="caution">
    <text evidence="1">The sequence shown here is derived from an EMBL/GenBank/DDBJ whole genome shotgun (WGS) entry which is preliminary data.</text>
</comment>
<proteinExistence type="predicted"/>
<reference evidence="1" key="2">
    <citation type="submission" date="2020-09" db="EMBL/GenBank/DDBJ databases">
        <authorList>
            <person name="Sun Q."/>
            <person name="Zhou Y."/>
        </authorList>
    </citation>
    <scope>NUCLEOTIDE SEQUENCE</scope>
    <source>
        <strain evidence="1">CGMCC 1.15725</strain>
    </source>
</reference>
<name>A0A8J3E229_9PROT</name>
<gene>
    <name evidence="1" type="ORF">GCM10011611_09860</name>
</gene>
<reference evidence="1" key="1">
    <citation type="journal article" date="2014" name="Int. J. Syst. Evol. Microbiol.">
        <title>Complete genome sequence of Corynebacterium casei LMG S-19264T (=DSM 44701T), isolated from a smear-ripened cheese.</title>
        <authorList>
            <consortium name="US DOE Joint Genome Institute (JGI-PGF)"/>
            <person name="Walter F."/>
            <person name="Albersmeier A."/>
            <person name="Kalinowski J."/>
            <person name="Ruckert C."/>
        </authorList>
    </citation>
    <scope>NUCLEOTIDE SEQUENCE</scope>
    <source>
        <strain evidence="1">CGMCC 1.15725</strain>
    </source>
</reference>
<keyword evidence="2" id="KW-1185">Reference proteome</keyword>
<accession>A0A8J3E229</accession>